<dbReference type="AlphaFoldDB" id="A0A517T3G8"/>
<keyword evidence="2" id="KW-1185">Reference proteome</keyword>
<accession>A0A517T3G8</accession>
<name>A0A517T3G8_9PLAN</name>
<reference evidence="1 2" key="1">
    <citation type="submission" date="2019-02" db="EMBL/GenBank/DDBJ databases">
        <title>Deep-cultivation of Planctomycetes and their phenomic and genomic characterization uncovers novel biology.</title>
        <authorList>
            <person name="Wiegand S."/>
            <person name="Jogler M."/>
            <person name="Boedeker C."/>
            <person name="Pinto D."/>
            <person name="Vollmers J."/>
            <person name="Rivas-Marin E."/>
            <person name="Kohn T."/>
            <person name="Peeters S.H."/>
            <person name="Heuer A."/>
            <person name="Rast P."/>
            <person name="Oberbeckmann S."/>
            <person name="Bunk B."/>
            <person name="Jeske O."/>
            <person name="Meyerdierks A."/>
            <person name="Storesund J.E."/>
            <person name="Kallscheuer N."/>
            <person name="Luecker S."/>
            <person name="Lage O.M."/>
            <person name="Pohl T."/>
            <person name="Merkel B.J."/>
            <person name="Hornburger P."/>
            <person name="Mueller R.-W."/>
            <person name="Bruemmer F."/>
            <person name="Labrenz M."/>
            <person name="Spormann A.M."/>
            <person name="Op den Camp H."/>
            <person name="Overmann J."/>
            <person name="Amann R."/>
            <person name="Jetten M.S.M."/>
            <person name="Mascher T."/>
            <person name="Medema M.H."/>
            <person name="Devos D.P."/>
            <person name="Kaster A.-K."/>
            <person name="Ovreas L."/>
            <person name="Rohde M."/>
            <person name="Galperin M.Y."/>
            <person name="Jogler C."/>
        </authorList>
    </citation>
    <scope>NUCLEOTIDE SEQUENCE [LARGE SCALE GENOMIC DNA]</scope>
    <source>
        <strain evidence="1 2">V22</strain>
    </source>
</reference>
<evidence type="ECO:0000313" key="2">
    <source>
        <dbReference type="Proteomes" id="UP000319976"/>
    </source>
</evidence>
<protein>
    <submittedName>
        <fullName evidence="1">Uncharacterized protein</fullName>
    </submittedName>
</protein>
<dbReference type="KEGG" id="chya:V22_01120"/>
<evidence type="ECO:0000313" key="1">
    <source>
        <dbReference type="EMBL" id="QDT62914.1"/>
    </source>
</evidence>
<dbReference type="Proteomes" id="UP000319976">
    <property type="component" value="Chromosome"/>
</dbReference>
<organism evidence="1 2">
    <name type="scientific">Calycomorphotria hydatis</name>
    <dbReference type="NCBI Taxonomy" id="2528027"/>
    <lineage>
        <taxon>Bacteria</taxon>
        <taxon>Pseudomonadati</taxon>
        <taxon>Planctomycetota</taxon>
        <taxon>Planctomycetia</taxon>
        <taxon>Planctomycetales</taxon>
        <taxon>Planctomycetaceae</taxon>
        <taxon>Calycomorphotria</taxon>
    </lineage>
</organism>
<proteinExistence type="predicted"/>
<sequence length="104" mass="11757">MNPDQASSTTTIILRCCILTDSLTETMFAASRHAEWLAVRFGGDVNKLFPECIPRQAGYYAFESLFLQPEAGDRRRGTLKFFSRKIKILEKVQTISAFTAFNTV</sequence>
<dbReference type="EMBL" id="CP036316">
    <property type="protein sequence ID" value="QDT62914.1"/>
    <property type="molecule type" value="Genomic_DNA"/>
</dbReference>
<gene>
    <name evidence="1" type="ORF">V22_01120</name>
</gene>